<dbReference type="AlphaFoldDB" id="A0A5E4N6G2"/>
<feature type="transmembrane region" description="Helical" evidence="19">
    <location>
        <begin position="253"/>
        <end position="277"/>
    </location>
</feature>
<reference evidence="20 21" key="1">
    <citation type="submission" date="2019-08" db="EMBL/GenBank/DDBJ databases">
        <authorList>
            <person name="Alioto T."/>
            <person name="Alioto T."/>
            <person name="Gomez Garrido J."/>
        </authorList>
    </citation>
    <scope>NUCLEOTIDE SEQUENCE [LARGE SCALE GENOMIC DNA]</scope>
</reference>
<keyword evidence="6 19" id="KW-0812">Transmembrane</keyword>
<protein>
    <recommendedName>
        <fullName evidence="15">b(0,+)-type amino acid transporter 1</fullName>
    </recommendedName>
    <alternativeName>
        <fullName evidence="16">Glycoprotein-associated amino acid transporter b0,+AT1</fullName>
    </alternativeName>
    <alternativeName>
        <fullName evidence="17">Solute carrier family 7 member 9</fullName>
    </alternativeName>
</protein>
<feature type="transmembrane region" description="Helical" evidence="19">
    <location>
        <begin position="381"/>
        <end position="399"/>
    </location>
</feature>
<evidence type="ECO:0000256" key="7">
    <source>
        <dbReference type="ARBA" id="ARBA00022989"/>
    </source>
</evidence>
<evidence type="ECO:0000256" key="9">
    <source>
        <dbReference type="ARBA" id="ARBA00023157"/>
    </source>
</evidence>
<comment type="similarity">
    <text evidence="2">Belongs to the amino acid-polyamine-organocation (APC) superfamily.</text>
</comment>
<feature type="transmembrane region" description="Helical" evidence="19">
    <location>
        <begin position="297"/>
        <end position="320"/>
    </location>
</feature>
<feature type="transmembrane region" description="Helical" evidence="19">
    <location>
        <begin position="21"/>
        <end position="44"/>
    </location>
</feature>
<feature type="transmembrane region" description="Helical" evidence="19">
    <location>
        <begin position="106"/>
        <end position="129"/>
    </location>
</feature>
<evidence type="ECO:0000256" key="10">
    <source>
        <dbReference type="ARBA" id="ARBA00051323"/>
    </source>
</evidence>
<dbReference type="PANTHER" id="PTHR11785:SF514">
    <property type="entry name" value="B(0,+)-TYPE AMINO ACID TRANSPORTER 1-LIKE PROTEIN"/>
    <property type="match status" value="1"/>
</dbReference>
<dbReference type="Pfam" id="PF13520">
    <property type="entry name" value="AA_permease_2"/>
    <property type="match status" value="1"/>
</dbReference>
<sequence length="512" mass="56200">MSTTATSIPQHNVKLRRELGLFSAVCLIISVMLGSGIFVSAGNALKNTGSVGMCLVIWASCGLLSLLGALSYAELGTVVNKSGGEFSFYQAAFSDKHKFWGPLPSFIYSWVSIMYVRPAEVAIIILTFAEYSIQPISIATGMDEENVYVLKKIVAILTLGIITFINYTSVKCFVKIQNLFTMCKVAACICVIGGGLYQLYIGNTANLMTGFKGTTLSIETLPIAFYSGLWAYDGWTASTVVSEEIKNPQRNILLSILLAVPFVTLIYVLINVSYLTVLTVDEMMEAPAVAVIFGARALGHFSCIIPFGVAAATFGCALSVQFGITRLCFAASREGQMLEVFSYVSVKRLTPAPAVVLQGLLTLICLLCGDIVALIEFASFLVWMFYGISMVALLVMRFTKRDVKRPFKVPIIIPIFVLVMSTILFLTPIISNPKPQFLIGLVFILSAFLIYIPFVYQKTRFPIVDDFTKFIQMVMKVVPPENDDADEETCRRCVDDVDDIPGVIDVMLTEKV</sequence>
<name>A0A5E4N6G2_9HEMI</name>
<feature type="transmembrane region" description="Helical" evidence="19">
    <location>
        <begin position="179"/>
        <end position="201"/>
    </location>
</feature>
<evidence type="ECO:0000256" key="13">
    <source>
        <dbReference type="ARBA" id="ARBA00052179"/>
    </source>
</evidence>
<comment type="subcellular location">
    <subcellularLocation>
        <location evidence="1">Apical cell membrane</location>
        <topology evidence="1">Multi-pass membrane protein</topology>
    </subcellularLocation>
</comment>
<evidence type="ECO:0000256" key="4">
    <source>
        <dbReference type="ARBA" id="ARBA00022475"/>
    </source>
</evidence>
<accession>A0A5E4N6G2</accession>
<comment type="catalytic activity">
    <reaction evidence="10">
        <text>L-lysine(out) + L-arginine(in) = L-lysine(in) + L-arginine(out)</text>
        <dbReference type="Rhea" id="RHEA:70827"/>
        <dbReference type="ChEBI" id="CHEBI:32551"/>
        <dbReference type="ChEBI" id="CHEBI:32682"/>
    </reaction>
    <physiologicalReaction direction="left-to-right" evidence="10">
        <dbReference type="Rhea" id="RHEA:70828"/>
    </physiologicalReaction>
</comment>
<dbReference type="Gene3D" id="1.20.1740.10">
    <property type="entry name" value="Amino acid/polyamine transporter I"/>
    <property type="match status" value="1"/>
</dbReference>
<feature type="transmembrane region" description="Helical" evidence="19">
    <location>
        <begin position="437"/>
        <end position="456"/>
    </location>
</feature>
<keyword evidence="5" id="KW-0597">Phosphoprotein</keyword>
<dbReference type="OrthoDB" id="5982228at2759"/>
<dbReference type="FunFam" id="1.20.1740.10:FF:000015">
    <property type="entry name" value="B(0,+)-type amino acid transporter 1"/>
    <property type="match status" value="1"/>
</dbReference>
<evidence type="ECO:0000256" key="16">
    <source>
        <dbReference type="ARBA" id="ARBA00079910"/>
    </source>
</evidence>
<feature type="transmembrane region" description="Helical" evidence="19">
    <location>
        <begin position="355"/>
        <end position="375"/>
    </location>
</feature>
<comment type="catalytic activity">
    <reaction evidence="12">
        <text>L-histidine(out) + L-arginine(in) = L-histidine(in) + L-arginine(out)</text>
        <dbReference type="Rhea" id="RHEA:71063"/>
        <dbReference type="ChEBI" id="CHEBI:32682"/>
        <dbReference type="ChEBI" id="CHEBI:57595"/>
    </reaction>
    <physiologicalReaction direction="left-to-right" evidence="12">
        <dbReference type="Rhea" id="RHEA:71064"/>
    </physiologicalReaction>
</comment>
<keyword evidence="9" id="KW-1015">Disulfide bond</keyword>
<comment type="catalytic activity">
    <reaction evidence="18">
        <text>L-phenylalanine(out) + L-arginine(in) = L-phenylalanine(in) + L-arginine(out)</text>
        <dbReference type="Rhea" id="RHEA:71067"/>
        <dbReference type="ChEBI" id="CHEBI:32682"/>
        <dbReference type="ChEBI" id="CHEBI:58095"/>
    </reaction>
    <physiologicalReaction direction="left-to-right" evidence="18">
        <dbReference type="Rhea" id="RHEA:71068"/>
    </physiologicalReaction>
</comment>
<evidence type="ECO:0000256" key="1">
    <source>
        <dbReference type="ARBA" id="ARBA00004424"/>
    </source>
</evidence>
<evidence type="ECO:0000256" key="6">
    <source>
        <dbReference type="ARBA" id="ARBA00022692"/>
    </source>
</evidence>
<keyword evidence="3" id="KW-0813">Transport</keyword>
<comment type="catalytic activity">
    <reaction evidence="14">
        <text>L-leucine(out) + L-arginine(in) = L-leucine(in) + L-arginine(out)</text>
        <dbReference type="Rhea" id="RHEA:71059"/>
        <dbReference type="ChEBI" id="CHEBI:32682"/>
        <dbReference type="ChEBI" id="CHEBI:57427"/>
    </reaction>
    <physiologicalReaction direction="left-to-right" evidence="14">
        <dbReference type="Rhea" id="RHEA:71060"/>
    </physiologicalReaction>
</comment>
<keyword evidence="4" id="KW-1003">Cell membrane</keyword>
<dbReference type="Proteomes" id="UP000325440">
    <property type="component" value="Unassembled WGS sequence"/>
</dbReference>
<dbReference type="EMBL" id="CABPRJ010001895">
    <property type="protein sequence ID" value="VVC39526.1"/>
    <property type="molecule type" value="Genomic_DNA"/>
</dbReference>
<dbReference type="PANTHER" id="PTHR11785">
    <property type="entry name" value="AMINO ACID TRANSPORTER"/>
    <property type="match status" value="1"/>
</dbReference>
<evidence type="ECO:0000256" key="12">
    <source>
        <dbReference type="ARBA" id="ARBA00051835"/>
    </source>
</evidence>
<comment type="catalytic activity">
    <reaction evidence="13">
        <text>L-cysteine(out) + L-arginine(in) = L-cysteine(in) + L-arginine(out)</text>
        <dbReference type="Rhea" id="RHEA:71071"/>
        <dbReference type="ChEBI" id="CHEBI:32682"/>
        <dbReference type="ChEBI" id="CHEBI:35235"/>
    </reaction>
    <physiologicalReaction direction="left-to-right" evidence="13">
        <dbReference type="Rhea" id="RHEA:71072"/>
    </physiologicalReaction>
</comment>
<evidence type="ECO:0000256" key="17">
    <source>
        <dbReference type="ARBA" id="ARBA00083296"/>
    </source>
</evidence>
<evidence type="ECO:0000256" key="3">
    <source>
        <dbReference type="ARBA" id="ARBA00022448"/>
    </source>
</evidence>
<evidence type="ECO:0000256" key="19">
    <source>
        <dbReference type="SAM" id="Phobius"/>
    </source>
</evidence>
<gene>
    <name evidence="20" type="ORF">CINCED_3A008420</name>
</gene>
<evidence type="ECO:0000313" key="21">
    <source>
        <dbReference type="Proteomes" id="UP000325440"/>
    </source>
</evidence>
<evidence type="ECO:0000256" key="8">
    <source>
        <dbReference type="ARBA" id="ARBA00023136"/>
    </source>
</evidence>
<evidence type="ECO:0000256" key="14">
    <source>
        <dbReference type="ARBA" id="ARBA00052732"/>
    </source>
</evidence>
<organism evidence="20 21">
    <name type="scientific">Cinara cedri</name>
    <dbReference type="NCBI Taxonomy" id="506608"/>
    <lineage>
        <taxon>Eukaryota</taxon>
        <taxon>Metazoa</taxon>
        <taxon>Ecdysozoa</taxon>
        <taxon>Arthropoda</taxon>
        <taxon>Hexapoda</taxon>
        <taxon>Insecta</taxon>
        <taxon>Pterygota</taxon>
        <taxon>Neoptera</taxon>
        <taxon>Paraneoptera</taxon>
        <taxon>Hemiptera</taxon>
        <taxon>Sternorrhyncha</taxon>
        <taxon>Aphidomorpha</taxon>
        <taxon>Aphidoidea</taxon>
        <taxon>Aphididae</taxon>
        <taxon>Lachninae</taxon>
        <taxon>Cinara</taxon>
    </lineage>
</organism>
<dbReference type="InterPro" id="IPR002293">
    <property type="entry name" value="AA/rel_permease1"/>
</dbReference>
<evidence type="ECO:0000256" key="15">
    <source>
        <dbReference type="ARBA" id="ARBA00074336"/>
    </source>
</evidence>
<dbReference type="GO" id="GO:0015179">
    <property type="term" value="F:L-amino acid transmembrane transporter activity"/>
    <property type="evidence" value="ECO:0007669"/>
    <property type="project" value="TreeGrafter"/>
</dbReference>
<evidence type="ECO:0000256" key="18">
    <source>
        <dbReference type="ARBA" id="ARBA00093193"/>
    </source>
</evidence>
<feature type="transmembrane region" description="Helical" evidence="19">
    <location>
        <begin position="50"/>
        <end position="73"/>
    </location>
</feature>
<evidence type="ECO:0000313" key="20">
    <source>
        <dbReference type="EMBL" id="VVC39526.1"/>
    </source>
</evidence>
<feature type="transmembrane region" description="Helical" evidence="19">
    <location>
        <begin position="411"/>
        <end position="431"/>
    </location>
</feature>
<keyword evidence="7 19" id="KW-1133">Transmembrane helix</keyword>
<feature type="transmembrane region" description="Helical" evidence="19">
    <location>
        <begin position="149"/>
        <end position="167"/>
    </location>
</feature>
<dbReference type="InterPro" id="IPR050598">
    <property type="entry name" value="AminoAcid_Transporter"/>
</dbReference>
<evidence type="ECO:0000256" key="5">
    <source>
        <dbReference type="ARBA" id="ARBA00022553"/>
    </source>
</evidence>
<keyword evidence="8 19" id="KW-0472">Membrane</keyword>
<evidence type="ECO:0000256" key="11">
    <source>
        <dbReference type="ARBA" id="ARBA00051814"/>
    </source>
</evidence>
<dbReference type="GO" id="GO:0016324">
    <property type="term" value="C:apical plasma membrane"/>
    <property type="evidence" value="ECO:0007669"/>
    <property type="project" value="UniProtKB-SubCell"/>
</dbReference>
<proteinExistence type="inferred from homology"/>
<comment type="catalytic activity">
    <reaction evidence="11">
        <text>L-cystine(out) + L-arginine(in) = L-cystine(in) + L-arginine(out)</text>
        <dbReference type="Rhea" id="RHEA:71075"/>
        <dbReference type="ChEBI" id="CHEBI:32682"/>
        <dbReference type="ChEBI" id="CHEBI:35491"/>
    </reaction>
    <physiologicalReaction direction="left-to-right" evidence="11">
        <dbReference type="Rhea" id="RHEA:71076"/>
    </physiologicalReaction>
</comment>
<keyword evidence="21" id="KW-1185">Reference proteome</keyword>
<evidence type="ECO:0000256" key="2">
    <source>
        <dbReference type="ARBA" id="ARBA00009523"/>
    </source>
</evidence>
<dbReference type="PIRSF" id="PIRSF006060">
    <property type="entry name" value="AA_transporter"/>
    <property type="match status" value="1"/>
</dbReference>